<accession>A0A0F8ZP23</accession>
<comment type="caution">
    <text evidence="1">The sequence shown here is derived from an EMBL/GenBank/DDBJ whole genome shotgun (WGS) entry which is preliminary data.</text>
</comment>
<name>A0A0F8ZP23_9ZZZZ</name>
<sequence length="91" mass="10643">MGTRARCEVCRTTRDDCLRTGKYLVCSKCERVLCSATFSRGTEVEWWEWLYDEETKRYINCNDGSVHEPKNLLALVYLKQAEGWELCRAVV</sequence>
<protein>
    <submittedName>
        <fullName evidence="1">Uncharacterized protein</fullName>
    </submittedName>
</protein>
<reference evidence="1" key="1">
    <citation type="journal article" date="2015" name="Nature">
        <title>Complex archaea that bridge the gap between prokaryotes and eukaryotes.</title>
        <authorList>
            <person name="Spang A."/>
            <person name="Saw J.H."/>
            <person name="Jorgensen S.L."/>
            <person name="Zaremba-Niedzwiedzka K."/>
            <person name="Martijn J."/>
            <person name="Lind A.E."/>
            <person name="van Eijk R."/>
            <person name="Schleper C."/>
            <person name="Guy L."/>
            <person name="Ettema T.J."/>
        </authorList>
    </citation>
    <scope>NUCLEOTIDE SEQUENCE</scope>
</reference>
<evidence type="ECO:0000313" key="1">
    <source>
        <dbReference type="EMBL" id="KKK95598.1"/>
    </source>
</evidence>
<gene>
    <name evidence="1" type="ORF">LCGC14_2671170</name>
</gene>
<dbReference type="EMBL" id="LAZR01046840">
    <property type="protein sequence ID" value="KKK95598.1"/>
    <property type="molecule type" value="Genomic_DNA"/>
</dbReference>
<proteinExistence type="predicted"/>
<organism evidence="1">
    <name type="scientific">marine sediment metagenome</name>
    <dbReference type="NCBI Taxonomy" id="412755"/>
    <lineage>
        <taxon>unclassified sequences</taxon>
        <taxon>metagenomes</taxon>
        <taxon>ecological metagenomes</taxon>
    </lineage>
</organism>
<dbReference type="AlphaFoldDB" id="A0A0F8ZP23"/>